<keyword evidence="6" id="KW-1185">Reference proteome</keyword>
<feature type="compositionally biased region" description="Pro residues" evidence="3">
    <location>
        <begin position="875"/>
        <end position="884"/>
    </location>
</feature>
<dbReference type="SUPFAM" id="SSF49562">
    <property type="entry name" value="C2 domain (Calcium/lipid-binding domain, CaLB)"/>
    <property type="match status" value="3"/>
</dbReference>
<dbReference type="PANTHER" id="PTHR10857:SF106">
    <property type="entry name" value="C2 DOMAIN-CONTAINING PROTEIN"/>
    <property type="match status" value="1"/>
</dbReference>
<organism evidence="5">
    <name type="scientific">Oppiella nova</name>
    <dbReference type="NCBI Taxonomy" id="334625"/>
    <lineage>
        <taxon>Eukaryota</taxon>
        <taxon>Metazoa</taxon>
        <taxon>Ecdysozoa</taxon>
        <taxon>Arthropoda</taxon>
        <taxon>Chelicerata</taxon>
        <taxon>Arachnida</taxon>
        <taxon>Acari</taxon>
        <taxon>Acariformes</taxon>
        <taxon>Sarcoptiformes</taxon>
        <taxon>Oribatida</taxon>
        <taxon>Brachypylina</taxon>
        <taxon>Oppioidea</taxon>
        <taxon>Oppiidae</taxon>
        <taxon>Oppiella</taxon>
    </lineage>
</organism>
<dbReference type="GO" id="GO:0005886">
    <property type="term" value="C:plasma membrane"/>
    <property type="evidence" value="ECO:0007669"/>
    <property type="project" value="TreeGrafter"/>
</dbReference>
<feature type="region of interest" description="Disordered" evidence="3">
    <location>
        <begin position="857"/>
        <end position="891"/>
    </location>
</feature>
<evidence type="ECO:0000256" key="1">
    <source>
        <dbReference type="ARBA" id="ARBA00009048"/>
    </source>
</evidence>
<dbReference type="SMART" id="SM00327">
    <property type="entry name" value="VWA"/>
    <property type="match status" value="2"/>
</dbReference>
<dbReference type="PROSITE" id="PS50004">
    <property type="entry name" value="C2"/>
    <property type="match status" value="2"/>
</dbReference>
<name>A0A7R9MBF5_9ACAR</name>
<dbReference type="GO" id="GO:0005544">
    <property type="term" value="F:calcium-dependent phospholipid binding"/>
    <property type="evidence" value="ECO:0007669"/>
    <property type="project" value="InterPro"/>
</dbReference>
<evidence type="ECO:0000313" key="6">
    <source>
        <dbReference type="Proteomes" id="UP000728032"/>
    </source>
</evidence>
<comment type="similarity">
    <text evidence="1">Belongs to the copine family.</text>
</comment>
<keyword evidence="2" id="KW-0677">Repeat</keyword>
<dbReference type="Pfam" id="PF07002">
    <property type="entry name" value="Copine"/>
    <property type="match status" value="2"/>
</dbReference>
<dbReference type="PANTHER" id="PTHR10857">
    <property type="entry name" value="COPINE"/>
    <property type="match status" value="1"/>
</dbReference>
<reference evidence="5" key="1">
    <citation type="submission" date="2020-11" db="EMBL/GenBank/DDBJ databases">
        <authorList>
            <person name="Tran Van P."/>
        </authorList>
    </citation>
    <scope>NUCLEOTIDE SEQUENCE</scope>
</reference>
<dbReference type="EMBL" id="OC924921">
    <property type="protein sequence ID" value="CAD7655822.1"/>
    <property type="molecule type" value="Genomic_DNA"/>
</dbReference>
<dbReference type="Pfam" id="PF00168">
    <property type="entry name" value="C2"/>
    <property type="match status" value="3"/>
</dbReference>
<dbReference type="Gene3D" id="2.60.40.150">
    <property type="entry name" value="C2 domain"/>
    <property type="match status" value="3"/>
</dbReference>
<gene>
    <name evidence="5" type="ORF">ONB1V03_LOCUS12463</name>
</gene>
<dbReference type="Proteomes" id="UP000728032">
    <property type="component" value="Unassembled WGS sequence"/>
</dbReference>
<dbReference type="InterPro" id="IPR045052">
    <property type="entry name" value="Copine"/>
</dbReference>
<dbReference type="InterPro" id="IPR036465">
    <property type="entry name" value="vWFA_dom_sf"/>
</dbReference>
<feature type="domain" description="C2" evidence="4">
    <location>
        <begin position="329"/>
        <end position="451"/>
    </location>
</feature>
<dbReference type="CDD" id="cd04047">
    <property type="entry name" value="C2B_Copine"/>
    <property type="match status" value="2"/>
</dbReference>
<dbReference type="GO" id="GO:0071277">
    <property type="term" value="P:cellular response to calcium ion"/>
    <property type="evidence" value="ECO:0007669"/>
    <property type="project" value="TreeGrafter"/>
</dbReference>
<evidence type="ECO:0000256" key="2">
    <source>
        <dbReference type="ARBA" id="ARBA00022737"/>
    </source>
</evidence>
<dbReference type="InterPro" id="IPR037768">
    <property type="entry name" value="C2B_Copine"/>
</dbReference>
<proteinExistence type="inferred from homology"/>
<sequence length="891" mass="100133">MKSEPVYSTQSPLWMPITMRVRSLCNGDYERTIKIDCFDHRSNGNHKLIGSCFTNLRSLTKGPNDENKYPIINSKKKRNKNYKNSGFVELESIGVTEEITFLDYIRGGTQMHFAVAIDFTASNGPPRDPQSLHYLDIYGNRPNPYEIALRSIGDIIQPYNSAGFGAKIPPTGEVSHLFHLNGIPSHPYCSGVTEILDHYRKRLASVTLYGPTNFSNVINNTISIARQYEDGKHYFVLLIVTDGIISDMIHTKNAIINASKLPISIIIVGVGNADFAAMNELDSDDVRLQVDGKYAERDIVQFVPLNRFLAKKGPFIRAQADLAKEVLYEIPEQMTGFMRSRGYKPNIPIEMTLSCRNLLNKDILSKSDPFCLVQMKDSWSEKFVEIGRTETITDNLNPEWVKKFVISYNFETVQKMRFEVWDVDPDGKEFLGHFETTLAEIVAYSGRQFVKKLSGIPNRECGDIVIVTEELSSCKQIVQMQFSAKSLTKLSWIWRNDPFLVFSRSNEDGTYSVVMKSEPVYSTQSPLWMPITMRVRSLCNGDYDRTIKIDCFDYRSNGDHRLIGSCFTSLRALTKGPNENKYPIVNPNKKKNKNYKNSGFVELESIGVTEEITFLDYIRSGTQMHFAVAIDFTASNGPPRDPQSLHFLDLYGGRPNPYEIALRSVGEIIQHYDSAGMFPAFGFGAKLPPTGEVSHQFPLNGNHSHPYCSGIPEILNHYRTRLASVTLYGPTNFSNCINNTASIARQFQDGKHYFILLIITDGIISDMHQTKNAIVNASKLPISIIIVGVGNADFAAMDELDSDDVRLQVDGKYAERDIVQFVPLNQYLSKNGPFVRSQADLAKEVLAEIPDQMTGYMKSRGFKPVKSVPTTDPSQPSPSHPTPNAPSIAIS</sequence>
<dbReference type="InterPro" id="IPR002035">
    <property type="entry name" value="VWF_A"/>
</dbReference>
<evidence type="ECO:0000256" key="3">
    <source>
        <dbReference type="SAM" id="MobiDB-lite"/>
    </source>
</evidence>
<evidence type="ECO:0000313" key="5">
    <source>
        <dbReference type="EMBL" id="CAD7655822.1"/>
    </source>
</evidence>
<dbReference type="AlphaFoldDB" id="A0A7R9MBF5"/>
<dbReference type="EMBL" id="CAJPVJ010010096">
    <property type="protein sequence ID" value="CAG2173009.1"/>
    <property type="molecule type" value="Genomic_DNA"/>
</dbReference>
<evidence type="ECO:0000259" key="4">
    <source>
        <dbReference type="PROSITE" id="PS50004"/>
    </source>
</evidence>
<dbReference type="InterPro" id="IPR035892">
    <property type="entry name" value="C2_domain_sf"/>
</dbReference>
<accession>A0A7R9MBF5</accession>
<dbReference type="OrthoDB" id="5855668at2759"/>
<dbReference type="CDD" id="cd04048">
    <property type="entry name" value="C2A_Copine"/>
    <property type="match status" value="1"/>
</dbReference>
<feature type="domain" description="C2" evidence="4">
    <location>
        <begin position="460"/>
        <end position="583"/>
    </location>
</feature>
<dbReference type="GO" id="GO:0032991">
    <property type="term" value="C:protein-containing complex"/>
    <property type="evidence" value="ECO:0007669"/>
    <property type="project" value="UniProtKB-ARBA"/>
</dbReference>
<protein>
    <recommendedName>
        <fullName evidence="4">C2 domain-containing protein</fullName>
    </recommendedName>
</protein>
<dbReference type="SMART" id="SM00239">
    <property type="entry name" value="C2"/>
    <property type="match status" value="2"/>
</dbReference>
<dbReference type="SUPFAM" id="SSF53300">
    <property type="entry name" value="vWA-like"/>
    <property type="match status" value="2"/>
</dbReference>
<dbReference type="InterPro" id="IPR010734">
    <property type="entry name" value="Copine_C"/>
</dbReference>
<dbReference type="InterPro" id="IPR000008">
    <property type="entry name" value="C2_dom"/>
</dbReference>